<dbReference type="RefSeq" id="WP_249283025.1">
    <property type="nucleotide sequence ID" value="NZ_JACRST010000011.1"/>
</dbReference>
<protein>
    <recommendedName>
        <fullName evidence="4">Membrane protein YczE</fullName>
    </recommendedName>
</protein>
<feature type="transmembrane region" description="Helical" evidence="1">
    <location>
        <begin position="45"/>
        <end position="68"/>
    </location>
</feature>
<reference evidence="2" key="1">
    <citation type="submission" date="2020-08" db="EMBL/GenBank/DDBJ databases">
        <title>Genome public.</title>
        <authorList>
            <person name="Liu C."/>
            <person name="Sun Q."/>
        </authorList>
    </citation>
    <scope>NUCLEOTIDE SEQUENCE</scope>
    <source>
        <strain evidence="2">NSJ-31</strain>
    </source>
</reference>
<keyword evidence="3" id="KW-1185">Reference proteome</keyword>
<dbReference type="EMBL" id="JACRST010000011">
    <property type="protein sequence ID" value="MBC8546948.1"/>
    <property type="molecule type" value="Genomic_DNA"/>
</dbReference>
<feature type="transmembrane region" description="Helical" evidence="1">
    <location>
        <begin position="157"/>
        <end position="178"/>
    </location>
</feature>
<evidence type="ECO:0008006" key="4">
    <source>
        <dbReference type="Google" id="ProtNLM"/>
    </source>
</evidence>
<organism evidence="2 3">
    <name type="scientific">Ligaoa zhengdingensis</name>
    <dbReference type="NCBI Taxonomy" id="2763658"/>
    <lineage>
        <taxon>Bacteria</taxon>
        <taxon>Bacillati</taxon>
        <taxon>Bacillota</taxon>
        <taxon>Clostridia</taxon>
        <taxon>Eubacteriales</taxon>
        <taxon>Oscillospiraceae</taxon>
        <taxon>Ligaoa</taxon>
    </lineage>
</organism>
<feature type="transmembrane region" description="Helical" evidence="1">
    <location>
        <begin position="109"/>
        <end position="127"/>
    </location>
</feature>
<dbReference type="Proteomes" id="UP000653127">
    <property type="component" value="Unassembled WGS sequence"/>
</dbReference>
<feature type="transmembrane region" description="Helical" evidence="1">
    <location>
        <begin position="80"/>
        <end position="97"/>
    </location>
</feature>
<sequence length="224" mass="24623">MKLVYRVITYVFGLFLISMGVAFSVNCNLGVSPVNSFPYVISQVFHFDFGNCVTAVFLCYVLLQILLLRREFKLKNLLQMVFATLFGYFVDLSKLILGDFAIPTYAGKLLMLAISILLIAVGITFYLEADIVPLPMEGLAMAVTAKLRRFQFHNVKVALDCTSVILATALSLIALHTLVGLREGTFLSALLVGKVMALIGKPVKKPLHALCYGAPQPKSAEPQK</sequence>
<keyword evidence="1" id="KW-0472">Membrane</keyword>
<dbReference type="PANTHER" id="PTHR40078">
    <property type="entry name" value="INTEGRAL MEMBRANE PROTEIN-RELATED"/>
    <property type="match status" value="1"/>
</dbReference>
<dbReference type="AlphaFoldDB" id="A0A926I4X9"/>
<proteinExistence type="predicted"/>
<accession>A0A926I4X9</accession>
<keyword evidence="1" id="KW-1133">Transmembrane helix</keyword>
<evidence type="ECO:0000313" key="2">
    <source>
        <dbReference type="EMBL" id="MBC8546948.1"/>
    </source>
</evidence>
<dbReference type="InterPro" id="IPR038750">
    <property type="entry name" value="YczE/YyaS-like"/>
</dbReference>
<keyword evidence="1" id="KW-0812">Transmembrane</keyword>
<gene>
    <name evidence="2" type="ORF">H8711_08375</name>
</gene>
<dbReference type="Pfam" id="PF19700">
    <property type="entry name" value="DUF6198"/>
    <property type="match status" value="1"/>
</dbReference>
<name>A0A926I4X9_9FIRM</name>
<dbReference type="PANTHER" id="PTHR40078:SF1">
    <property type="entry name" value="INTEGRAL MEMBRANE PROTEIN"/>
    <property type="match status" value="1"/>
</dbReference>
<comment type="caution">
    <text evidence="2">The sequence shown here is derived from an EMBL/GenBank/DDBJ whole genome shotgun (WGS) entry which is preliminary data.</text>
</comment>
<feature type="transmembrane region" description="Helical" evidence="1">
    <location>
        <begin position="7"/>
        <end position="25"/>
    </location>
</feature>
<evidence type="ECO:0000256" key="1">
    <source>
        <dbReference type="SAM" id="Phobius"/>
    </source>
</evidence>
<evidence type="ECO:0000313" key="3">
    <source>
        <dbReference type="Proteomes" id="UP000653127"/>
    </source>
</evidence>